<feature type="domain" description="PPC" evidence="7">
    <location>
        <begin position="97"/>
        <end position="233"/>
    </location>
</feature>
<accession>A0AAW1XUY9</accession>
<sequence length="325" mass="35224">MSNSVEEKNSMESPPLSPISTEPEPNSSEQLVESPVHSDPSPDENVPVSAEGLESDTGDVMEPKKKRGDPGSTRSPQGSSKLQLLAASGGVVAETAGGNFIPHVVIVKKGEDILNKLWLMGQMGPRAICILSATGAVSSAVIRTSADLGYIRYEGCFEIITLNGSFVYHTMYPHRKLGKLSIRLADADWDSFWWTCSTRRTTHSCKSYSILSKNISKELNLKRKTSAESSYIQHVVITGDPDLERVTAAVMPIQAIDRGGSCITPTSGLWGPNNREEGNVNVAYQNMNHYSSTWSCSECLAAANVISKNVSRLQQQSSLDITSLC</sequence>
<dbReference type="CDD" id="cd11378">
    <property type="entry name" value="DUF296"/>
    <property type="match status" value="1"/>
</dbReference>
<evidence type="ECO:0000259" key="7">
    <source>
        <dbReference type="PROSITE" id="PS51742"/>
    </source>
</evidence>
<dbReference type="EMBL" id="JBEDUW010000003">
    <property type="protein sequence ID" value="KAK9939910.1"/>
    <property type="molecule type" value="Genomic_DNA"/>
</dbReference>
<keyword evidence="4 5" id="KW-0539">Nucleus</keyword>
<dbReference type="PANTHER" id="PTHR31500:SF45">
    <property type="entry name" value="AT-HOOK MOTIF NUCLEAR-LOCALIZED PROTEIN"/>
    <property type="match status" value="1"/>
</dbReference>
<dbReference type="AlphaFoldDB" id="A0AAW1XUY9"/>
<comment type="domain">
    <text evidence="5">The PPC domain mediates interactions between AHL proteins.</text>
</comment>
<evidence type="ECO:0000256" key="2">
    <source>
        <dbReference type="ARBA" id="ARBA00023125"/>
    </source>
</evidence>
<gene>
    <name evidence="8" type="ORF">M0R45_016590</name>
</gene>
<proteinExistence type="predicted"/>
<feature type="compositionally biased region" description="Basic and acidic residues" evidence="6">
    <location>
        <begin position="1"/>
        <end position="10"/>
    </location>
</feature>
<dbReference type="Pfam" id="PF03479">
    <property type="entry name" value="PCC"/>
    <property type="match status" value="1"/>
</dbReference>
<evidence type="ECO:0000313" key="9">
    <source>
        <dbReference type="Proteomes" id="UP001457282"/>
    </source>
</evidence>
<keyword evidence="1 5" id="KW-0805">Transcription regulation</keyword>
<dbReference type="GO" id="GO:0005634">
    <property type="term" value="C:nucleus"/>
    <property type="evidence" value="ECO:0007669"/>
    <property type="project" value="UniProtKB-SubCell"/>
</dbReference>
<dbReference type="Proteomes" id="UP001457282">
    <property type="component" value="Unassembled WGS sequence"/>
</dbReference>
<dbReference type="InterPro" id="IPR039605">
    <property type="entry name" value="AHL"/>
</dbReference>
<comment type="subcellular location">
    <subcellularLocation>
        <location evidence="5">Nucleus</location>
    </subcellularLocation>
</comment>
<keyword evidence="3 5" id="KW-0804">Transcription</keyword>
<comment type="function">
    <text evidence="5">Transcription factor that specifically binds AT-rich DNA sequences related to the nuclear matrix attachment regions (MARs).</text>
</comment>
<dbReference type="GO" id="GO:0003680">
    <property type="term" value="F:minor groove of adenine-thymine-rich DNA binding"/>
    <property type="evidence" value="ECO:0007669"/>
    <property type="project" value="UniProtKB-UniRule"/>
</dbReference>
<dbReference type="SUPFAM" id="SSF117856">
    <property type="entry name" value="AF0104/ALDC/Ptd012-like"/>
    <property type="match status" value="1"/>
</dbReference>
<keyword evidence="9" id="KW-1185">Reference proteome</keyword>
<name>A0AAW1XUY9_RUBAR</name>
<evidence type="ECO:0000256" key="5">
    <source>
        <dbReference type="RuleBase" id="RU367031"/>
    </source>
</evidence>
<protein>
    <recommendedName>
        <fullName evidence="5">AT-hook motif nuclear-localized protein</fullName>
    </recommendedName>
</protein>
<dbReference type="PROSITE" id="PS51742">
    <property type="entry name" value="PPC"/>
    <property type="match status" value="1"/>
</dbReference>
<evidence type="ECO:0000256" key="4">
    <source>
        <dbReference type="ARBA" id="ARBA00023242"/>
    </source>
</evidence>
<dbReference type="InterPro" id="IPR005175">
    <property type="entry name" value="PPC_dom"/>
</dbReference>
<comment type="caution">
    <text evidence="8">The sequence shown here is derived from an EMBL/GenBank/DDBJ whole genome shotgun (WGS) entry which is preliminary data.</text>
</comment>
<evidence type="ECO:0000256" key="6">
    <source>
        <dbReference type="SAM" id="MobiDB-lite"/>
    </source>
</evidence>
<evidence type="ECO:0000313" key="8">
    <source>
        <dbReference type="EMBL" id="KAK9939910.1"/>
    </source>
</evidence>
<dbReference type="PANTHER" id="PTHR31500">
    <property type="entry name" value="AT-HOOK MOTIF NUCLEAR-LOCALIZED PROTEIN 9"/>
    <property type="match status" value="1"/>
</dbReference>
<organism evidence="8 9">
    <name type="scientific">Rubus argutus</name>
    <name type="common">Southern blackberry</name>
    <dbReference type="NCBI Taxonomy" id="59490"/>
    <lineage>
        <taxon>Eukaryota</taxon>
        <taxon>Viridiplantae</taxon>
        <taxon>Streptophyta</taxon>
        <taxon>Embryophyta</taxon>
        <taxon>Tracheophyta</taxon>
        <taxon>Spermatophyta</taxon>
        <taxon>Magnoliopsida</taxon>
        <taxon>eudicotyledons</taxon>
        <taxon>Gunneridae</taxon>
        <taxon>Pentapetalae</taxon>
        <taxon>rosids</taxon>
        <taxon>fabids</taxon>
        <taxon>Rosales</taxon>
        <taxon>Rosaceae</taxon>
        <taxon>Rosoideae</taxon>
        <taxon>Rosoideae incertae sedis</taxon>
        <taxon>Rubus</taxon>
    </lineage>
</organism>
<feature type="region of interest" description="Disordered" evidence="6">
    <location>
        <begin position="1"/>
        <end position="80"/>
    </location>
</feature>
<keyword evidence="2 5" id="KW-0238">DNA-binding</keyword>
<dbReference type="Gene3D" id="3.30.1330.80">
    <property type="entry name" value="Hypothetical protein, similar to alpha- acetolactate decarboxylase, domain 2"/>
    <property type="match status" value="1"/>
</dbReference>
<feature type="compositionally biased region" description="Polar residues" evidence="6">
    <location>
        <begin position="18"/>
        <end position="31"/>
    </location>
</feature>
<reference evidence="8 9" key="1">
    <citation type="journal article" date="2023" name="G3 (Bethesda)">
        <title>A chromosome-length genome assembly and annotation of blackberry (Rubus argutus, cv. 'Hillquist').</title>
        <authorList>
            <person name="Bruna T."/>
            <person name="Aryal R."/>
            <person name="Dudchenko O."/>
            <person name="Sargent D.J."/>
            <person name="Mead D."/>
            <person name="Buti M."/>
            <person name="Cavallini A."/>
            <person name="Hytonen T."/>
            <person name="Andres J."/>
            <person name="Pham M."/>
            <person name="Weisz D."/>
            <person name="Mascagni F."/>
            <person name="Usai G."/>
            <person name="Natali L."/>
            <person name="Bassil N."/>
            <person name="Fernandez G.E."/>
            <person name="Lomsadze A."/>
            <person name="Armour M."/>
            <person name="Olukolu B."/>
            <person name="Poorten T."/>
            <person name="Britton C."/>
            <person name="Davik J."/>
            <person name="Ashrafi H."/>
            <person name="Aiden E.L."/>
            <person name="Borodovsky M."/>
            <person name="Worthington M."/>
        </authorList>
    </citation>
    <scope>NUCLEOTIDE SEQUENCE [LARGE SCALE GENOMIC DNA]</scope>
    <source>
        <strain evidence="8">PI 553951</strain>
    </source>
</reference>
<evidence type="ECO:0000256" key="3">
    <source>
        <dbReference type="ARBA" id="ARBA00023163"/>
    </source>
</evidence>
<evidence type="ECO:0000256" key="1">
    <source>
        <dbReference type="ARBA" id="ARBA00023015"/>
    </source>
</evidence>